<evidence type="ECO:0000313" key="1">
    <source>
        <dbReference type="EMBL" id="POW23255.1"/>
    </source>
</evidence>
<name>A0A2S4WNA4_9BASI</name>
<proteinExistence type="predicted"/>
<dbReference type="VEuPathDB" id="FungiDB:PSHT_00270"/>
<sequence>MGFDKLCWTRDIDIGRQAAYGLVIRVKFHGRTAARRSIFAPVAVLLLSGSEKGLQLVTRGPFCHFPVVEVEDQMELNFSSRSEA</sequence>
<dbReference type="Proteomes" id="UP000238274">
    <property type="component" value="Unassembled WGS sequence"/>
</dbReference>
<accession>A0A2S4WNA4</accession>
<reference evidence="2" key="2">
    <citation type="journal article" date="2018" name="BMC Genomics">
        <title>Genomic insights into host adaptation between the wheat stripe rust pathogen (Puccinia striiformis f. sp. tritici) and the barley stripe rust pathogen (Puccinia striiformis f. sp. hordei).</title>
        <authorList>
            <person name="Xia C."/>
            <person name="Wang M."/>
            <person name="Yin C."/>
            <person name="Cornejo O.E."/>
            <person name="Hulbert S.H."/>
            <person name="Chen X."/>
        </authorList>
    </citation>
    <scope>NUCLEOTIDE SEQUENCE [LARGE SCALE GENOMIC DNA]</scope>
    <source>
        <strain evidence="2">93TX-2</strain>
    </source>
</reference>
<dbReference type="EMBL" id="PKSM01000002">
    <property type="protein sequence ID" value="POW23255.1"/>
    <property type="molecule type" value="Genomic_DNA"/>
</dbReference>
<protein>
    <submittedName>
        <fullName evidence="1">Uncharacterized protein</fullName>
    </submittedName>
</protein>
<organism evidence="1 2">
    <name type="scientific">Puccinia striiformis</name>
    <dbReference type="NCBI Taxonomy" id="27350"/>
    <lineage>
        <taxon>Eukaryota</taxon>
        <taxon>Fungi</taxon>
        <taxon>Dikarya</taxon>
        <taxon>Basidiomycota</taxon>
        <taxon>Pucciniomycotina</taxon>
        <taxon>Pucciniomycetes</taxon>
        <taxon>Pucciniales</taxon>
        <taxon>Pucciniaceae</taxon>
        <taxon>Puccinia</taxon>
    </lineage>
</organism>
<feature type="non-terminal residue" evidence="1">
    <location>
        <position position="84"/>
    </location>
</feature>
<reference evidence="2" key="3">
    <citation type="journal article" date="2018" name="Mol. Plant Microbe Interact.">
        <title>Genome sequence resources for the wheat stripe rust pathogen (Puccinia striiformis f. sp. tritici) and the barley stripe rust pathogen (Puccinia striiformis f. sp. hordei).</title>
        <authorList>
            <person name="Xia C."/>
            <person name="Wang M."/>
            <person name="Yin C."/>
            <person name="Cornejo O.E."/>
            <person name="Hulbert S.H."/>
            <person name="Chen X."/>
        </authorList>
    </citation>
    <scope>NUCLEOTIDE SEQUENCE [LARGE SCALE GENOMIC DNA]</scope>
    <source>
        <strain evidence="2">93TX-2</strain>
    </source>
</reference>
<comment type="caution">
    <text evidence="1">The sequence shown here is derived from an EMBL/GenBank/DDBJ whole genome shotgun (WGS) entry which is preliminary data.</text>
</comment>
<gene>
    <name evidence="1" type="ORF">PSHT_00270</name>
</gene>
<evidence type="ECO:0000313" key="2">
    <source>
        <dbReference type="Proteomes" id="UP000238274"/>
    </source>
</evidence>
<dbReference type="AlphaFoldDB" id="A0A2S4WNA4"/>
<keyword evidence="2" id="KW-1185">Reference proteome</keyword>
<reference evidence="1 2" key="1">
    <citation type="submission" date="2017-12" db="EMBL/GenBank/DDBJ databases">
        <title>Gene loss provides genomic basis for host adaptation in cereal stripe rust fungi.</title>
        <authorList>
            <person name="Xia C."/>
        </authorList>
    </citation>
    <scope>NUCLEOTIDE SEQUENCE [LARGE SCALE GENOMIC DNA]</scope>
    <source>
        <strain evidence="1 2">93TX-2</strain>
    </source>
</reference>